<name>A0AAE1REK7_9SOLA</name>
<dbReference type="EMBL" id="JAVYJV010000016">
    <property type="protein sequence ID" value="KAK4349834.1"/>
    <property type="molecule type" value="Genomic_DNA"/>
</dbReference>
<reference evidence="1" key="1">
    <citation type="submission" date="2023-12" db="EMBL/GenBank/DDBJ databases">
        <title>Genome assembly of Anisodus tanguticus.</title>
        <authorList>
            <person name="Wang Y.-J."/>
        </authorList>
    </citation>
    <scope>NUCLEOTIDE SEQUENCE</scope>
    <source>
        <strain evidence="1">KB-2021</strain>
        <tissue evidence="1">Leaf</tissue>
    </source>
</reference>
<comment type="caution">
    <text evidence="1">The sequence shown here is derived from an EMBL/GenBank/DDBJ whole genome shotgun (WGS) entry which is preliminary data.</text>
</comment>
<dbReference type="Proteomes" id="UP001291623">
    <property type="component" value="Unassembled WGS sequence"/>
</dbReference>
<accession>A0AAE1REK7</accession>
<sequence>MRHPSGTRHIDSYSIKVSQNSTTWPLESSTDTAQSIYIHMQLTTGRVLFMRAN</sequence>
<organism evidence="1 2">
    <name type="scientific">Anisodus tanguticus</name>
    <dbReference type="NCBI Taxonomy" id="243964"/>
    <lineage>
        <taxon>Eukaryota</taxon>
        <taxon>Viridiplantae</taxon>
        <taxon>Streptophyta</taxon>
        <taxon>Embryophyta</taxon>
        <taxon>Tracheophyta</taxon>
        <taxon>Spermatophyta</taxon>
        <taxon>Magnoliopsida</taxon>
        <taxon>eudicotyledons</taxon>
        <taxon>Gunneridae</taxon>
        <taxon>Pentapetalae</taxon>
        <taxon>asterids</taxon>
        <taxon>lamiids</taxon>
        <taxon>Solanales</taxon>
        <taxon>Solanaceae</taxon>
        <taxon>Solanoideae</taxon>
        <taxon>Hyoscyameae</taxon>
        <taxon>Anisodus</taxon>
    </lineage>
</organism>
<dbReference type="AlphaFoldDB" id="A0AAE1REK7"/>
<keyword evidence="2" id="KW-1185">Reference proteome</keyword>
<gene>
    <name evidence="1" type="ORF">RND71_029147</name>
</gene>
<protein>
    <submittedName>
        <fullName evidence="1">Uncharacterized protein</fullName>
    </submittedName>
</protein>
<evidence type="ECO:0000313" key="1">
    <source>
        <dbReference type="EMBL" id="KAK4349834.1"/>
    </source>
</evidence>
<proteinExistence type="predicted"/>
<evidence type="ECO:0000313" key="2">
    <source>
        <dbReference type="Proteomes" id="UP001291623"/>
    </source>
</evidence>